<dbReference type="Proteomes" id="UP001154015">
    <property type="component" value="Unassembled WGS sequence"/>
</dbReference>
<organism evidence="1 2">
    <name type="scientific">Streptomyces globisporus</name>
    <dbReference type="NCBI Taxonomy" id="1908"/>
    <lineage>
        <taxon>Bacteria</taxon>
        <taxon>Bacillati</taxon>
        <taxon>Actinomycetota</taxon>
        <taxon>Actinomycetes</taxon>
        <taxon>Kitasatosporales</taxon>
        <taxon>Streptomycetaceae</taxon>
        <taxon>Streptomyces</taxon>
    </lineage>
</organism>
<gene>
    <name evidence="1" type="ORF">SGL43_07289</name>
</gene>
<proteinExistence type="predicted"/>
<keyword evidence="2" id="KW-1185">Reference proteome</keyword>
<name>A0ABM9H977_STRGL</name>
<evidence type="ECO:0000313" key="1">
    <source>
        <dbReference type="EMBL" id="CAH9420231.1"/>
    </source>
</evidence>
<accession>A0ABM9H977</accession>
<reference evidence="1" key="1">
    <citation type="submission" date="2022-03" db="EMBL/GenBank/DDBJ databases">
        <authorList>
            <person name="Leyn A S."/>
        </authorList>
    </citation>
    <scope>NUCLEOTIDE SEQUENCE</scope>
    <source>
        <strain evidence="1">Streptomyces globisporus 4-3</strain>
    </source>
</reference>
<protein>
    <submittedName>
        <fullName evidence="1">Uncharacterized protein</fullName>
    </submittedName>
</protein>
<evidence type="ECO:0000313" key="2">
    <source>
        <dbReference type="Proteomes" id="UP001154015"/>
    </source>
</evidence>
<comment type="caution">
    <text evidence="1">The sequence shown here is derived from an EMBL/GenBank/DDBJ whole genome shotgun (WGS) entry which is preliminary data.</text>
</comment>
<dbReference type="EMBL" id="CAKXYP010000036">
    <property type="protein sequence ID" value="CAH9420231.1"/>
    <property type="molecule type" value="Genomic_DNA"/>
</dbReference>
<sequence>MGAAGPGAQRPGVPTAGALEVQDRAVVGDQIAPVLPGAYVETPSLTRVPAV</sequence>